<dbReference type="AlphaFoldDB" id="A0A538UCY5"/>
<evidence type="ECO:0000256" key="3">
    <source>
        <dbReference type="ARBA" id="ARBA00022679"/>
    </source>
</evidence>
<reference evidence="10 11" key="1">
    <citation type="journal article" date="2019" name="Nat. Microbiol.">
        <title>Mediterranean grassland soil C-N compound turnover is dependent on rainfall and depth, and is mediated by genomically divergent microorganisms.</title>
        <authorList>
            <person name="Diamond S."/>
            <person name="Andeer P.F."/>
            <person name="Li Z."/>
            <person name="Crits-Christoph A."/>
            <person name="Burstein D."/>
            <person name="Anantharaman K."/>
            <person name="Lane K.R."/>
            <person name="Thomas B.C."/>
            <person name="Pan C."/>
            <person name="Northen T.R."/>
            <person name="Banfield J.F."/>
        </authorList>
    </citation>
    <scope>NUCLEOTIDE SEQUENCE [LARGE SCALE GENOMIC DNA]</scope>
    <source>
        <strain evidence="10">WS_11</strain>
    </source>
</reference>
<dbReference type="PANTHER" id="PTHR43289">
    <property type="entry name" value="MITOGEN-ACTIVATED PROTEIN KINASE KINASE KINASE 20-RELATED"/>
    <property type="match status" value="1"/>
</dbReference>
<comment type="caution">
    <text evidence="10">The sequence shown here is derived from an EMBL/GenBank/DDBJ whole genome shotgun (WGS) entry which is preliminary data.</text>
</comment>
<accession>A0A538UCY5</accession>
<dbReference type="CDD" id="cd14014">
    <property type="entry name" value="STKc_PknB_like"/>
    <property type="match status" value="1"/>
</dbReference>
<dbReference type="FunFam" id="1.10.510.10:FF:000021">
    <property type="entry name" value="Serine/threonine protein kinase"/>
    <property type="match status" value="1"/>
</dbReference>
<keyword evidence="2" id="KW-0723">Serine/threonine-protein kinase</keyword>
<feature type="compositionally biased region" description="Polar residues" evidence="8">
    <location>
        <begin position="706"/>
        <end position="723"/>
    </location>
</feature>
<evidence type="ECO:0000256" key="6">
    <source>
        <dbReference type="ARBA" id="ARBA00022840"/>
    </source>
</evidence>
<protein>
    <recommendedName>
        <fullName evidence="1">non-specific serine/threonine protein kinase</fullName>
        <ecNumber evidence="1">2.7.11.1</ecNumber>
    </recommendedName>
</protein>
<evidence type="ECO:0000313" key="10">
    <source>
        <dbReference type="EMBL" id="TMQ73756.1"/>
    </source>
</evidence>
<dbReference type="EMBL" id="VBPB01000044">
    <property type="protein sequence ID" value="TMQ73756.1"/>
    <property type="molecule type" value="Genomic_DNA"/>
</dbReference>
<name>A0A538UCY5_UNCEI</name>
<evidence type="ECO:0000313" key="11">
    <source>
        <dbReference type="Proteomes" id="UP000319771"/>
    </source>
</evidence>
<gene>
    <name evidence="10" type="ORF">E6K81_03030</name>
</gene>
<organism evidence="10 11">
    <name type="scientific">Eiseniibacteriota bacterium</name>
    <dbReference type="NCBI Taxonomy" id="2212470"/>
    <lineage>
        <taxon>Bacteria</taxon>
        <taxon>Candidatus Eiseniibacteriota</taxon>
    </lineage>
</organism>
<evidence type="ECO:0000256" key="4">
    <source>
        <dbReference type="ARBA" id="ARBA00022741"/>
    </source>
</evidence>
<feature type="domain" description="Protein kinase" evidence="9">
    <location>
        <begin position="11"/>
        <end position="283"/>
    </location>
</feature>
<sequence length="723" mass="77360">MLAAGTHLGPYEILVPLGAGAMGEVYRARDSRLHRDVAVKILPEQFTDDRERLKRFEQEAHAAGRLNHPNILAIHDVGTQNGTPYVVSELLDGQTLRERLESGAFPVRRAVELALQMAEGLAAAHDHGITHRDLKPENLFVTRDGRLKILDFGLAKLTRPEGDGADKGGFSVIGSLTESRTIVGTAGYMAPEQVLGETADHRSDLFAFGTILYEMLTGKRAFKGASGVETMAAILNSEPGPPTDERAEIPPALDRIVARCLEKDPVRRFQSAHDLAFVLASMLEAPTAAREERRARISPGRLAWAAAGVALGAGLALLVPRLLRHAPEPEVGRFSLAIPEGTTVNGNGGDVVISPDGRMVALVAIDSAGVQRLWIRSIDSLGTRMLPGTEEANLPFWSPDSRFVAFFANGKLLRIPSTGGAVQEICDAPSGRGGSWSRRGEIVFAPGSSGALFRVPAAGGEPIAVTRLDSTRHETGHRFPQLLPDGLHFLFAALPGRHGTFDVDVSGLDAKPVRRLMSAESTPIYVPPGWLLFSRSGQLVAQRFDPRSLRLRGDPTPIGEAGAHSTFDSEPAVSASATGTLVFPKAGLTNTELAWFDLEGHRLGTVPMPAGHYVNLQISPEGHRVAVERRNSASSMDIWVADLARGLATRIIFEPGVSLAPVWSPDGEAIVYSSNRAGPYDLYVRRRCPSPAQPSRCRSCGPATGGPSSCSPSTAPRTGTSCS</sequence>
<keyword evidence="3" id="KW-0808">Transferase</keyword>
<dbReference type="Gene3D" id="1.10.510.10">
    <property type="entry name" value="Transferase(Phosphotransferase) domain 1"/>
    <property type="match status" value="1"/>
</dbReference>
<dbReference type="InterPro" id="IPR011042">
    <property type="entry name" value="6-blade_b-propeller_TolB-like"/>
</dbReference>
<dbReference type="GO" id="GO:0004674">
    <property type="term" value="F:protein serine/threonine kinase activity"/>
    <property type="evidence" value="ECO:0007669"/>
    <property type="project" value="UniProtKB-KW"/>
</dbReference>
<feature type="region of interest" description="Disordered" evidence="8">
    <location>
        <begin position="690"/>
        <end position="723"/>
    </location>
</feature>
<dbReference type="PROSITE" id="PS50011">
    <property type="entry name" value="PROTEIN_KINASE_DOM"/>
    <property type="match status" value="1"/>
</dbReference>
<feature type="binding site" evidence="7">
    <location>
        <position position="40"/>
    </location>
    <ligand>
        <name>ATP</name>
        <dbReference type="ChEBI" id="CHEBI:30616"/>
    </ligand>
</feature>
<dbReference type="SMART" id="SM00220">
    <property type="entry name" value="S_TKc"/>
    <property type="match status" value="1"/>
</dbReference>
<dbReference type="Pfam" id="PF00069">
    <property type="entry name" value="Pkinase"/>
    <property type="match status" value="1"/>
</dbReference>
<dbReference type="InterPro" id="IPR008271">
    <property type="entry name" value="Ser/Thr_kinase_AS"/>
</dbReference>
<evidence type="ECO:0000256" key="7">
    <source>
        <dbReference type="PROSITE-ProRule" id="PRU10141"/>
    </source>
</evidence>
<dbReference type="PROSITE" id="PS00107">
    <property type="entry name" value="PROTEIN_KINASE_ATP"/>
    <property type="match status" value="1"/>
</dbReference>
<dbReference type="InterPro" id="IPR017441">
    <property type="entry name" value="Protein_kinase_ATP_BS"/>
</dbReference>
<evidence type="ECO:0000256" key="8">
    <source>
        <dbReference type="SAM" id="MobiDB-lite"/>
    </source>
</evidence>
<dbReference type="SUPFAM" id="SSF56112">
    <property type="entry name" value="Protein kinase-like (PK-like)"/>
    <property type="match status" value="1"/>
</dbReference>
<dbReference type="Gene3D" id="2.120.10.30">
    <property type="entry name" value="TolB, C-terminal domain"/>
    <property type="match status" value="2"/>
</dbReference>
<keyword evidence="6 7" id="KW-0067">ATP-binding</keyword>
<dbReference type="Proteomes" id="UP000319771">
    <property type="component" value="Unassembled WGS sequence"/>
</dbReference>
<dbReference type="Gene3D" id="3.30.200.20">
    <property type="entry name" value="Phosphorylase Kinase, domain 1"/>
    <property type="match status" value="1"/>
</dbReference>
<evidence type="ECO:0000256" key="5">
    <source>
        <dbReference type="ARBA" id="ARBA00022777"/>
    </source>
</evidence>
<dbReference type="InterPro" id="IPR011659">
    <property type="entry name" value="WD40"/>
</dbReference>
<dbReference type="EC" id="2.7.11.1" evidence="1"/>
<dbReference type="PANTHER" id="PTHR43289:SF6">
    <property type="entry name" value="SERINE_THREONINE-PROTEIN KINASE NEKL-3"/>
    <property type="match status" value="1"/>
</dbReference>
<dbReference type="SUPFAM" id="SSF82171">
    <property type="entry name" value="DPP6 N-terminal domain-like"/>
    <property type="match status" value="1"/>
</dbReference>
<evidence type="ECO:0000256" key="1">
    <source>
        <dbReference type="ARBA" id="ARBA00012513"/>
    </source>
</evidence>
<keyword evidence="4 7" id="KW-0547">Nucleotide-binding</keyword>
<dbReference type="InterPro" id="IPR011009">
    <property type="entry name" value="Kinase-like_dom_sf"/>
</dbReference>
<dbReference type="InterPro" id="IPR000719">
    <property type="entry name" value="Prot_kinase_dom"/>
</dbReference>
<evidence type="ECO:0000259" key="9">
    <source>
        <dbReference type="PROSITE" id="PS50011"/>
    </source>
</evidence>
<proteinExistence type="predicted"/>
<dbReference type="GO" id="GO:0005524">
    <property type="term" value="F:ATP binding"/>
    <property type="evidence" value="ECO:0007669"/>
    <property type="project" value="UniProtKB-UniRule"/>
</dbReference>
<evidence type="ECO:0000256" key="2">
    <source>
        <dbReference type="ARBA" id="ARBA00022527"/>
    </source>
</evidence>
<dbReference type="Pfam" id="PF07676">
    <property type="entry name" value="PD40"/>
    <property type="match status" value="2"/>
</dbReference>
<keyword evidence="5" id="KW-0418">Kinase</keyword>
<dbReference type="PROSITE" id="PS00108">
    <property type="entry name" value="PROTEIN_KINASE_ST"/>
    <property type="match status" value="1"/>
</dbReference>